<protein>
    <submittedName>
        <fullName evidence="1">Uncharacterized protein</fullName>
    </submittedName>
</protein>
<proteinExistence type="predicted"/>
<sequence>MLSCGDMNEITEIANSISLHGVFDETIAEILSNISFESGVSLEFIVAPLISTVSHFMNKSRIRMTLSHSESFIVYTALLANASTGKSPAMRIFSQAAEEIEHKLGIDEAKSMLANGATVEAIIELLKNFAQILSLYDESSSFIGALGRYNNGGTSYDCSIFLQIFNGTTINRDLKVEEHD</sequence>
<accession>A0A3M7T884</accession>
<name>A0A3M7T884_BRAPC</name>
<dbReference type="AlphaFoldDB" id="A0A3M7T884"/>
<keyword evidence="2" id="KW-1185">Reference proteome</keyword>
<evidence type="ECO:0000313" key="2">
    <source>
        <dbReference type="Proteomes" id="UP000276133"/>
    </source>
</evidence>
<reference evidence="1 2" key="1">
    <citation type="journal article" date="2018" name="Sci. Rep.">
        <title>Genomic signatures of local adaptation to the degree of environmental predictability in rotifers.</title>
        <authorList>
            <person name="Franch-Gras L."/>
            <person name="Hahn C."/>
            <person name="Garcia-Roger E.M."/>
            <person name="Carmona M.J."/>
            <person name="Serra M."/>
            <person name="Gomez A."/>
        </authorList>
    </citation>
    <scope>NUCLEOTIDE SEQUENCE [LARGE SCALE GENOMIC DNA]</scope>
    <source>
        <strain evidence="1">HYR1</strain>
    </source>
</reference>
<evidence type="ECO:0000313" key="1">
    <source>
        <dbReference type="EMBL" id="RNA44246.1"/>
    </source>
</evidence>
<dbReference type="Proteomes" id="UP000276133">
    <property type="component" value="Unassembled WGS sequence"/>
</dbReference>
<organism evidence="1 2">
    <name type="scientific">Brachionus plicatilis</name>
    <name type="common">Marine rotifer</name>
    <name type="synonym">Brachionus muelleri</name>
    <dbReference type="NCBI Taxonomy" id="10195"/>
    <lineage>
        <taxon>Eukaryota</taxon>
        <taxon>Metazoa</taxon>
        <taxon>Spiralia</taxon>
        <taxon>Gnathifera</taxon>
        <taxon>Rotifera</taxon>
        <taxon>Eurotatoria</taxon>
        <taxon>Monogononta</taxon>
        <taxon>Pseudotrocha</taxon>
        <taxon>Ploima</taxon>
        <taxon>Brachionidae</taxon>
        <taxon>Brachionus</taxon>
    </lineage>
</organism>
<dbReference type="EMBL" id="REGN01000131">
    <property type="protein sequence ID" value="RNA44246.1"/>
    <property type="molecule type" value="Genomic_DNA"/>
</dbReference>
<gene>
    <name evidence="1" type="ORF">BpHYR1_047777</name>
</gene>
<dbReference type="OrthoDB" id="10054700at2759"/>
<comment type="caution">
    <text evidence="1">The sequence shown here is derived from an EMBL/GenBank/DDBJ whole genome shotgun (WGS) entry which is preliminary data.</text>
</comment>